<feature type="domain" description="Asparagine synthetase" evidence="1">
    <location>
        <begin position="144"/>
        <end position="252"/>
    </location>
</feature>
<evidence type="ECO:0000313" key="3">
    <source>
        <dbReference type="Proteomes" id="UP001250214"/>
    </source>
</evidence>
<accession>A0ABU2HB52</accession>
<keyword evidence="3" id="KW-1185">Reference proteome</keyword>
<dbReference type="Proteomes" id="UP001250214">
    <property type="component" value="Unassembled WGS sequence"/>
</dbReference>
<proteinExistence type="predicted"/>
<dbReference type="Pfam" id="PF00733">
    <property type="entry name" value="Asn_synthase"/>
    <property type="match status" value="1"/>
</dbReference>
<dbReference type="RefSeq" id="WP_310913375.1">
    <property type="nucleotide sequence ID" value="NZ_JAVLVT010000008.1"/>
</dbReference>
<reference evidence="3" key="1">
    <citation type="submission" date="2023-07" db="EMBL/GenBank/DDBJ databases">
        <title>Novel species in the genus Lipingzhangella isolated from Sambhar Salt Lake.</title>
        <authorList>
            <person name="Jiya N."/>
            <person name="Kajale S."/>
            <person name="Sharma A."/>
        </authorList>
    </citation>
    <scope>NUCLEOTIDE SEQUENCE [LARGE SCALE GENOMIC DNA]</scope>
    <source>
        <strain evidence="3">LS1_29</strain>
    </source>
</reference>
<comment type="caution">
    <text evidence="2">The sequence shown here is derived from an EMBL/GenBank/DDBJ whole genome shotgun (WGS) entry which is preliminary data.</text>
</comment>
<evidence type="ECO:0000259" key="1">
    <source>
        <dbReference type="Pfam" id="PF00733"/>
    </source>
</evidence>
<organism evidence="2 3">
    <name type="scientific">Lipingzhangella rawalii</name>
    <dbReference type="NCBI Taxonomy" id="2055835"/>
    <lineage>
        <taxon>Bacteria</taxon>
        <taxon>Bacillati</taxon>
        <taxon>Actinomycetota</taxon>
        <taxon>Actinomycetes</taxon>
        <taxon>Streptosporangiales</taxon>
        <taxon>Nocardiopsidaceae</taxon>
        <taxon>Lipingzhangella</taxon>
    </lineage>
</organism>
<name>A0ABU2HB52_9ACTN</name>
<dbReference type="InterPro" id="IPR001962">
    <property type="entry name" value="Asn_synthase"/>
</dbReference>
<dbReference type="EMBL" id="JAVLVT010000008">
    <property type="protein sequence ID" value="MDS1271819.1"/>
    <property type="molecule type" value="Genomic_DNA"/>
</dbReference>
<dbReference type="SUPFAM" id="SSF52402">
    <property type="entry name" value="Adenine nucleotide alpha hydrolases-like"/>
    <property type="match status" value="1"/>
</dbReference>
<gene>
    <name evidence="2" type="ORF">RIF23_16115</name>
</gene>
<dbReference type="InterPro" id="IPR014729">
    <property type="entry name" value="Rossmann-like_a/b/a_fold"/>
</dbReference>
<dbReference type="Gene3D" id="3.40.50.620">
    <property type="entry name" value="HUPs"/>
    <property type="match status" value="1"/>
</dbReference>
<evidence type="ECO:0000313" key="2">
    <source>
        <dbReference type="EMBL" id="MDS1271819.1"/>
    </source>
</evidence>
<sequence length="415" mass="46524">MHDWNKRVTLLFSAGARQLKPVPDLTLAELLLANRLPPSLFQAYEVPGDGSLKPIPMTLTLGQVPEDRTVLLQCMRNTDIDALRPADIENVWQSDEPTTALLDFQYADDNRNPGHRAHLVDDADMREIVFTKIANFLAHQEIPVPLVAGISGGGDSSSLVQGMDRHASEHNLDPSKFTCFTLVMEPLWPESAAQRARALCAEVGFEHVVLYPEDTTTLVEMTGSPRALWARFEQDYGVDSSHFFGTFFVNLVGRALCRQRGAGHLLVGYQREDVMAELLFLLMNGRRPLPFPRRRTGEVEVVMPVWDVPKSLLDACYPRVSECNYAERVDSTAVRRSSIYYLAHCLDALVPQMSLSLMNGIKALMEETGGWQKLSHVSTTPLLHTGYGDTRAQSNLVELLLEHFPQWRSATARRQ</sequence>
<protein>
    <recommendedName>
        <fullName evidence="1">Asparagine synthetase domain-containing protein</fullName>
    </recommendedName>
</protein>